<reference evidence="2 3" key="1">
    <citation type="submission" date="2018-12" db="EMBL/GenBank/DDBJ databases">
        <title>The whole draft genome of Aquabacterium sp. SJQ9.</title>
        <authorList>
            <person name="Sun L."/>
            <person name="Gao X."/>
            <person name="Chen W."/>
            <person name="Huang K."/>
        </authorList>
    </citation>
    <scope>NUCLEOTIDE SEQUENCE [LARGE SCALE GENOMIC DNA]</scope>
    <source>
        <strain evidence="2 3">SJQ9</strain>
    </source>
</reference>
<protein>
    <submittedName>
        <fullName evidence="2">Alpha/beta fold hydrolase</fullName>
    </submittedName>
</protein>
<sequence length="284" mass="30687">MFSMTFTALSPNATAMSSALTDAGQGPVVVLLHSSMASKTQWRALCERLEPEWRVLAIDLYGYGDAPEAPLHPAFGLADEAQRVLSLLDERLPAGTPWHLVGHSYGGGVALRVAHARPSSVRSLALYEPTAFHLVAPAFAADLAEVRAVARLAATHQPADRLESTGRFLDFWNGPSYFEQLPPARRAQFASLLPKVALDFQGLFGDPLTPQDHVHPGVPATLIGGRHSPLCAHRVIEALAGVWPHADTHWVDAGHMGPLTHPDQVNAMIERHLRAAIARQADTT</sequence>
<proteinExistence type="predicted"/>
<dbReference type="SUPFAM" id="SSF53474">
    <property type="entry name" value="alpha/beta-Hydrolases"/>
    <property type="match status" value="1"/>
</dbReference>
<dbReference type="EMBL" id="RSED01000007">
    <property type="protein sequence ID" value="RRS04245.1"/>
    <property type="molecule type" value="Genomic_DNA"/>
</dbReference>
<dbReference type="PRINTS" id="PR00111">
    <property type="entry name" value="ABHYDROLASE"/>
</dbReference>
<dbReference type="InterPro" id="IPR029058">
    <property type="entry name" value="AB_hydrolase_fold"/>
</dbReference>
<name>A0A3R8TBW0_9BURK</name>
<evidence type="ECO:0000313" key="2">
    <source>
        <dbReference type="EMBL" id="RRS04245.1"/>
    </source>
</evidence>
<comment type="caution">
    <text evidence="2">The sequence shown here is derived from an EMBL/GenBank/DDBJ whole genome shotgun (WGS) entry which is preliminary data.</text>
</comment>
<dbReference type="GO" id="GO:0016787">
    <property type="term" value="F:hydrolase activity"/>
    <property type="evidence" value="ECO:0007669"/>
    <property type="project" value="UniProtKB-KW"/>
</dbReference>
<gene>
    <name evidence="2" type="ORF">EIP75_10095</name>
</gene>
<dbReference type="Pfam" id="PF00561">
    <property type="entry name" value="Abhydrolase_1"/>
    <property type="match status" value="1"/>
</dbReference>
<dbReference type="AlphaFoldDB" id="A0A3R8TBW0"/>
<dbReference type="InterPro" id="IPR050228">
    <property type="entry name" value="Carboxylesterase_BioH"/>
</dbReference>
<dbReference type="InterPro" id="IPR000073">
    <property type="entry name" value="AB_hydrolase_1"/>
</dbReference>
<keyword evidence="3" id="KW-1185">Reference proteome</keyword>
<dbReference type="PANTHER" id="PTHR43194">
    <property type="entry name" value="HYDROLASE ALPHA/BETA FOLD FAMILY"/>
    <property type="match status" value="1"/>
</dbReference>
<dbReference type="Proteomes" id="UP000269265">
    <property type="component" value="Unassembled WGS sequence"/>
</dbReference>
<organism evidence="2 3">
    <name type="scientific">Aquabacterium soli</name>
    <dbReference type="NCBI Taxonomy" id="2493092"/>
    <lineage>
        <taxon>Bacteria</taxon>
        <taxon>Pseudomonadati</taxon>
        <taxon>Pseudomonadota</taxon>
        <taxon>Betaproteobacteria</taxon>
        <taxon>Burkholderiales</taxon>
        <taxon>Aquabacterium</taxon>
    </lineage>
</organism>
<dbReference type="Gene3D" id="3.40.50.1820">
    <property type="entry name" value="alpha/beta hydrolase"/>
    <property type="match status" value="1"/>
</dbReference>
<evidence type="ECO:0000313" key="3">
    <source>
        <dbReference type="Proteomes" id="UP000269265"/>
    </source>
</evidence>
<accession>A0A3R8TBW0</accession>
<keyword evidence="2" id="KW-0378">Hydrolase</keyword>
<evidence type="ECO:0000259" key="1">
    <source>
        <dbReference type="Pfam" id="PF00561"/>
    </source>
</evidence>
<dbReference type="PANTHER" id="PTHR43194:SF5">
    <property type="entry name" value="PIMELOYL-[ACYL-CARRIER PROTEIN] METHYL ESTER ESTERASE"/>
    <property type="match status" value="1"/>
</dbReference>
<feature type="domain" description="AB hydrolase-1" evidence="1">
    <location>
        <begin position="27"/>
        <end position="262"/>
    </location>
</feature>